<reference evidence="3" key="1">
    <citation type="journal article" date="2014" name="Nat. Genet.">
        <title>Genome of the human hookworm Necator americanus.</title>
        <authorList>
            <person name="Tang Y.T."/>
            <person name="Gao X."/>
            <person name="Rosa B.A."/>
            <person name="Abubucker S."/>
            <person name="Hallsworth-Pepin K."/>
            <person name="Martin J."/>
            <person name="Tyagi R."/>
            <person name="Heizer E."/>
            <person name="Zhang X."/>
            <person name="Bhonagiri-Palsikar V."/>
            <person name="Minx P."/>
            <person name="Warren W.C."/>
            <person name="Wang Q."/>
            <person name="Zhan B."/>
            <person name="Hotez P.J."/>
            <person name="Sternberg P.W."/>
            <person name="Dougall A."/>
            <person name="Gaze S.T."/>
            <person name="Mulvenna J."/>
            <person name="Sotillo J."/>
            <person name="Ranganathan S."/>
            <person name="Rabelo E.M."/>
            <person name="Wilson R.K."/>
            <person name="Felgner P.L."/>
            <person name="Bethony J."/>
            <person name="Hawdon J.M."/>
            <person name="Gasser R.B."/>
            <person name="Loukas A."/>
            <person name="Mitreva M."/>
        </authorList>
    </citation>
    <scope>NUCLEOTIDE SEQUENCE [LARGE SCALE GENOMIC DNA]</scope>
</reference>
<name>W2SHZ3_NECAM</name>
<keyword evidence="3" id="KW-1185">Reference proteome</keyword>
<keyword evidence="1" id="KW-0732">Signal</keyword>
<evidence type="ECO:0000313" key="2">
    <source>
        <dbReference type="EMBL" id="ETN69215.1"/>
    </source>
</evidence>
<dbReference type="Proteomes" id="UP000053676">
    <property type="component" value="Unassembled WGS sequence"/>
</dbReference>
<gene>
    <name evidence="2" type="ORF">NECAME_05320</name>
</gene>
<accession>W2SHZ3</accession>
<dbReference type="KEGG" id="nai:NECAME_05320"/>
<feature type="signal peptide" evidence="1">
    <location>
        <begin position="1"/>
        <end position="20"/>
    </location>
</feature>
<organism evidence="2 3">
    <name type="scientific">Necator americanus</name>
    <name type="common">Human hookworm</name>
    <dbReference type="NCBI Taxonomy" id="51031"/>
    <lineage>
        <taxon>Eukaryota</taxon>
        <taxon>Metazoa</taxon>
        <taxon>Ecdysozoa</taxon>
        <taxon>Nematoda</taxon>
        <taxon>Chromadorea</taxon>
        <taxon>Rhabditida</taxon>
        <taxon>Rhabditina</taxon>
        <taxon>Rhabditomorpha</taxon>
        <taxon>Strongyloidea</taxon>
        <taxon>Ancylostomatidae</taxon>
        <taxon>Bunostominae</taxon>
        <taxon>Necator</taxon>
    </lineage>
</organism>
<dbReference type="EMBL" id="KI669145">
    <property type="protein sequence ID" value="ETN69215.1"/>
    <property type="molecule type" value="Genomic_DNA"/>
</dbReference>
<evidence type="ECO:0000313" key="3">
    <source>
        <dbReference type="Proteomes" id="UP000053676"/>
    </source>
</evidence>
<protein>
    <submittedName>
        <fullName evidence="2">Uncharacterized protein</fullName>
    </submittedName>
</protein>
<sequence>MKFLVVATVLVLSFIAVANASPWRNLKYYGNYGK</sequence>
<feature type="chain" id="PRO_5004824368" evidence="1">
    <location>
        <begin position="21"/>
        <end position="34"/>
    </location>
</feature>
<dbReference type="AlphaFoldDB" id="W2SHZ3"/>
<evidence type="ECO:0000256" key="1">
    <source>
        <dbReference type="SAM" id="SignalP"/>
    </source>
</evidence>
<proteinExistence type="predicted"/>